<dbReference type="SMART" id="SM00900">
    <property type="entry name" value="FMN_bind"/>
    <property type="match status" value="1"/>
</dbReference>
<dbReference type="GO" id="GO:0016020">
    <property type="term" value="C:membrane"/>
    <property type="evidence" value="ECO:0007669"/>
    <property type="project" value="InterPro"/>
</dbReference>
<feature type="chain" id="PRO_5039493308" evidence="1">
    <location>
        <begin position="29"/>
        <end position="114"/>
    </location>
</feature>
<dbReference type="RefSeq" id="WP_074913139.1">
    <property type="nucleotide sequence ID" value="NZ_FOVK01000020.1"/>
</dbReference>
<gene>
    <name evidence="3" type="ORF">SAMN04488695_1203</name>
</gene>
<evidence type="ECO:0000313" key="3">
    <source>
        <dbReference type="EMBL" id="SFO14093.1"/>
    </source>
</evidence>
<dbReference type="EMBL" id="FOVK01000020">
    <property type="protein sequence ID" value="SFO14093.1"/>
    <property type="molecule type" value="Genomic_DNA"/>
</dbReference>
<protein>
    <submittedName>
        <fullName evidence="3">FMN-binding domain-containing protein</fullName>
    </submittedName>
</protein>
<evidence type="ECO:0000259" key="2">
    <source>
        <dbReference type="SMART" id="SM00900"/>
    </source>
</evidence>
<evidence type="ECO:0000313" key="4">
    <source>
        <dbReference type="Proteomes" id="UP000181899"/>
    </source>
</evidence>
<feature type="signal peptide" evidence="1">
    <location>
        <begin position="1"/>
        <end position="28"/>
    </location>
</feature>
<sequence>MKKIVMLAASVLLSVGVLVGCGSSAALKDGSYQGEAQGHNGVIKLTVTVADGVISGVTVDENAETPELFPSAEEKVIPSVVGKKSADDAEVASGATVSSNALKEAINKALEQAK</sequence>
<dbReference type="PROSITE" id="PS51257">
    <property type="entry name" value="PROKAR_LIPOPROTEIN"/>
    <property type="match status" value="1"/>
</dbReference>
<keyword evidence="1" id="KW-0732">Signal</keyword>
<feature type="domain" description="FMN-binding" evidence="2">
    <location>
        <begin position="38"/>
        <end position="113"/>
    </location>
</feature>
<name>A0A1I5ERV7_9CLOT</name>
<dbReference type="OrthoDB" id="9806398at2"/>
<accession>A0A1I5ERV7</accession>
<dbReference type="InterPro" id="IPR007329">
    <property type="entry name" value="FMN-bd"/>
</dbReference>
<dbReference type="Gene3D" id="3.90.1010.20">
    <property type="match status" value="1"/>
</dbReference>
<reference evidence="3 4" key="1">
    <citation type="submission" date="2016-10" db="EMBL/GenBank/DDBJ databases">
        <authorList>
            <person name="de Groot N.N."/>
        </authorList>
    </citation>
    <scope>NUCLEOTIDE SEQUENCE [LARGE SCALE GENOMIC DNA]</scope>
    <source>
        <strain evidence="3 4">ML2</strain>
    </source>
</reference>
<keyword evidence="4" id="KW-1185">Reference proteome</keyword>
<evidence type="ECO:0000256" key="1">
    <source>
        <dbReference type="SAM" id="SignalP"/>
    </source>
</evidence>
<dbReference type="AlphaFoldDB" id="A0A1I5ERV7"/>
<dbReference type="Pfam" id="PF04205">
    <property type="entry name" value="FMN_bind"/>
    <property type="match status" value="1"/>
</dbReference>
<proteinExistence type="predicted"/>
<dbReference type="GO" id="GO:0010181">
    <property type="term" value="F:FMN binding"/>
    <property type="evidence" value="ECO:0007669"/>
    <property type="project" value="InterPro"/>
</dbReference>
<dbReference type="Proteomes" id="UP000181899">
    <property type="component" value="Unassembled WGS sequence"/>
</dbReference>
<organism evidence="3 4">
    <name type="scientific">Proteiniclasticum ruminis</name>
    <dbReference type="NCBI Taxonomy" id="398199"/>
    <lineage>
        <taxon>Bacteria</taxon>
        <taxon>Bacillati</taxon>
        <taxon>Bacillota</taxon>
        <taxon>Clostridia</taxon>
        <taxon>Eubacteriales</taxon>
        <taxon>Clostridiaceae</taxon>
        <taxon>Proteiniclasticum</taxon>
    </lineage>
</organism>